<gene>
    <name evidence="2" type="primary">LOC104210576</name>
</gene>
<dbReference type="RefSeq" id="XP_009757806.1">
    <property type="nucleotide sequence ID" value="XM_009759504.1"/>
</dbReference>
<dbReference type="AlphaFoldDB" id="A0A1U7UYI9"/>
<protein>
    <submittedName>
        <fullName evidence="2">Uncharacterized protein LOC104210576</fullName>
    </submittedName>
</protein>
<reference evidence="1" key="1">
    <citation type="journal article" date="2013" name="Genome Biol.">
        <title>Reference genomes and transcriptomes of Nicotiana sylvestris and Nicotiana tomentosiformis.</title>
        <authorList>
            <person name="Sierro N."/>
            <person name="Battey J.N."/>
            <person name="Ouadi S."/>
            <person name="Bovet L."/>
            <person name="Goepfert S."/>
            <person name="Bakaher N."/>
            <person name="Peitsch M.C."/>
            <person name="Ivanov N.V."/>
        </authorList>
    </citation>
    <scope>NUCLEOTIDE SEQUENCE [LARGE SCALE GENOMIC DNA]</scope>
</reference>
<proteinExistence type="predicted"/>
<name>A0A1U7UYI9_NICSY</name>
<evidence type="ECO:0000313" key="2">
    <source>
        <dbReference type="RefSeq" id="XP_009757806.1"/>
    </source>
</evidence>
<evidence type="ECO:0000313" key="1">
    <source>
        <dbReference type="Proteomes" id="UP000189701"/>
    </source>
</evidence>
<organism evidence="1 2">
    <name type="scientific">Nicotiana sylvestris</name>
    <name type="common">Wood tobacco</name>
    <name type="synonym">South American tobacco</name>
    <dbReference type="NCBI Taxonomy" id="4096"/>
    <lineage>
        <taxon>Eukaryota</taxon>
        <taxon>Viridiplantae</taxon>
        <taxon>Streptophyta</taxon>
        <taxon>Embryophyta</taxon>
        <taxon>Tracheophyta</taxon>
        <taxon>Spermatophyta</taxon>
        <taxon>Magnoliopsida</taxon>
        <taxon>eudicotyledons</taxon>
        <taxon>Gunneridae</taxon>
        <taxon>Pentapetalae</taxon>
        <taxon>asterids</taxon>
        <taxon>lamiids</taxon>
        <taxon>Solanales</taxon>
        <taxon>Solanaceae</taxon>
        <taxon>Nicotianoideae</taxon>
        <taxon>Nicotianeae</taxon>
        <taxon>Nicotiana</taxon>
    </lineage>
</organism>
<dbReference type="PANTHER" id="PTHR33710:SF23">
    <property type="entry name" value="NON-LTR RETROELEMENT REVERSE TRANSCRIPTASE"/>
    <property type="match status" value="1"/>
</dbReference>
<reference evidence="2" key="2">
    <citation type="submission" date="2025-08" db="UniProtKB">
        <authorList>
            <consortium name="RefSeq"/>
        </authorList>
    </citation>
    <scope>IDENTIFICATION</scope>
    <source>
        <tissue evidence="2">Leaf</tissue>
    </source>
</reference>
<sequence>MEPKQQSRKLERYRSRLGLAQVFVNISNKIWAFIDDDFEVMVLFDMQQQLTLRLTDTNTQQEFILTLVYAKCDHIKRIKLWDTLYALASDMTTPWIVRRDFNVIWDEEEKFGGLPVPINEVDDFRHCINSCNLIDLGFKGSIFTWWNGRAEEDCIFKRLDRVLGNMELQQLFPSVEVTSLIIFNNKLKKLKKFLSRWSKDTYGDIFQKVASLEEVVLVHEAQFELSPTSMNRERLNKVKAELTRYLALEEQF</sequence>
<dbReference type="SUPFAM" id="SSF56219">
    <property type="entry name" value="DNase I-like"/>
    <property type="match status" value="1"/>
</dbReference>
<dbReference type="Gene3D" id="3.60.10.10">
    <property type="entry name" value="Endonuclease/exonuclease/phosphatase"/>
    <property type="match status" value="1"/>
</dbReference>
<keyword evidence="1" id="KW-1185">Reference proteome</keyword>
<dbReference type="InterPro" id="IPR036691">
    <property type="entry name" value="Endo/exonu/phosph_ase_sf"/>
</dbReference>
<dbReference type="eggNOG" id="KOG1075">
    <property type="taxonomic scope" value="Eukaryota"/>
</dbReference>
<dbReference type="KEGG" id="nsy:104210576"/>
<dbReference type="PANTHER" id="PTHR33710">
    <property type="entry name" value="BNAC02G09200D PROTEIN"/>
    <property type="match status" value="1"/>
</dbReference>
<dbReference type="GeneID" id="104210576"/>
<accession>A0A1U7UYI9</accession>
<dbReference type="Proteomes" id="UP000189701">
    <property type="component" value="Unplaced"/>
</dbReference>